<evidence type="ECO:0000256" key="1">
    <source>
        <dbReference type="SAM" id="MobiDB-lite"/>
    </source>
</evidence>
<reference evidence="3 4" key="1">
    <citation type="submission" date="2019-05" db="EMBL/GenBank/DDBJ databases">
        <title>Mikania micrantha, genome provides insights into the molecular mechanism of rapid growth.</title>
        <authorList>
            <person name="Liu B."/>
        </authorList>
    </citation>
    <scope>NUCLEOTIDE SEQUENCE [LARGE SCALE GENOMIC DNA]</scope>
    <source>
        <strain evidence="3">NLD-2019</strain>
        <tissue evidence="3">Leaf</tissue>
    </source>
</reference>
<feature type="compositionally biased region" description="Polar residues" evidence="1">
    <location>
        <begin position="85"/>
        <end position="109"/>
    </location>
</feature>
<accession>A0A5N6NY35</accession>
<dbReference type="PANTHER" id="PTHR35046">
    <property type="entry name" value="ZINC KNUCKLE (CCHC-TYPE) FAMILY PROTEIN"/>
    <property type="match status" value="1"/>
</dbReference>
<evidence type="ECO:0000313" key="3">
    <source>
        <dbReference type="EMBL" id="KAD5508175.1"/>
    </source>
</evidence>
<sequence>MGKNETHPEAKIPSYYIQTSLSQLHHHKQNQRTAEEYSREFEYLIMKCDLPEDDPQTLELTMLAHKVDNQHRTKARVEVSRTVPKPTNTSKPATTGKTPMSTESSSHSNRAPCRYFRCQGLGHIASECPNKKMVTLAEYECTEKLFAVEPSMEENSPADTVVEEIIGPDGGQSLVIRRTLNTSVGPDENLQREAIFHMRCTIAQRLNLTTVPHRSPYVIQWLNQGKGIHVSHHVLLSLSIGRSYMDDIWCDVIPMDACHVLLGRPWLFDRRVMHDGYQNTYSFTHNQHRIILTPCLLSALLKTSQSLSTLLKAGHLEYSSFQDFILMDLDEEETEPPPTPHPQVQPLLNTYHQVFPNEIPSGLPPLCTIQHKIDFIPDSDRCFASTRTHSRISQPMYRAHYFGSKKNGDWRMCMDSRSINKITIKYRFPIPRLNDLLDELHGATVFSKVDLRSGYHHIRIFEGDEWKTAFKTKEGLYEWLVMPFGLSNAPSMFMRLMNNVLKPFLGRFAVVYFDDILIYSTTEKDHKIHLQQLFQVLDREKLYGNLDKCEFFVQQVSFLGYLVSAQGIRADDKKLFQVLDCEKLYGNLDKCEFFVQQVSVRHPAKDLVEDSSHVGPTWVSLVQAKVIST</sequence>
<dbReference type="PROSITE" id="PS50878">
    <property type="entry name" value="RT_POL"/>
    <property type="match status" value="1"/>
</dbReference>
<dbReference type="InterPro" id="IPR043128">
    <property type="entry name" value="Rev_trsase/Diguanyl_cyclase"/>
</dbReference>
<keyword evidence="4" id="KW-1185">Reference proteome</keyword>
<dbReference type="CDD" id="cd01647">
    <property type="entry name" value="RT_LTR"/>
    <property type="match status" value="1"/>
</dbReference>
<evidence type="ECO:0000259" key="2">
    <source>
        <dbReference type="PROSITE" id="PS50878"/>
    </source>
</evidence>
<dbReference type="InterPro" id="IPR036875">
    <property type="entry name" value="Znf_CCHC_sf"/>
</dbReference>
<dbReference type="Proteomes" id="UP000326396">
    <property type="component" value="Linkage Group LG16"/>
</dbReference>
<feature type="region of interest" description="Disordered" evidence="1">
    <location>
        <begin position="71"/>
        <end position="109"/>
    </location>
</feature>
<dbReference type="InterPro" id="IPR000477">
    <property type="entry name" value="RT_dom"/>
</dbReference>
<feature type="domain" description="Reverse transcriptase" evidence="2">
    <location>
        <begin position="384"/>
        <end position="563"/>
    </location>
</feature>
<evidence type="ECO:0000313" key="4">
    <source>
        <dbReference type="Proteomes" id="UP000326396"/>
    </source>
</evidence>
<protein>
    <recommendedName>
        <fullName evidence="2">Reverse transcriptase domain-containing protein</fullName>
    </recommendedName>
</protein>
<dbReference type="Gene3D" id="3.30.70.270">
    <property type="match status" value="1"/>
</dbReference>
<dbReference type="CDD" id="cd00303">
    <property type="entry name" value="retropepsin_like"/>
    <property type="match status" value="1"/>
</dbReference>
<dbReference type="PANTHER" id="PTHR35046:SF26">
    <property type="entry name" value="RNA-DIRECTED DNA POLYMERASE"/>
    <property type="match status" value="1"/>
</dbReference>
<organism evidence="3 4">
    <name type="scientific">Mikania micrantha</name>
    <name type="common">bitter vine</name>
    <dbReference type="NCBI Taxonomy" id="192012"/>
    <lineage>
        <taxon>Eukaryota</taxon>
        <taxon>Viridiplantae</taxon>
        <taxon>Streptophyta</taxon>
        <taxon>Embryophyta</taxon>
        <taxon>Tracheophyta</taxon>
        <taxon>Spermatophyta</taxon>
        <taxon>Magnoliopsida</taxon>
        <taxon>eudicotyledons</taxon>
        <taxon>Gunneridae</taxon>
        <taxon>Pentapetalae</taxon>
        <taxon>asterids</taxon>
        <taxon>campanulids</taxon>
        <taxon>Asterales</taxon>
        <taxon>Asteraceae</taxon>
        <taxon>Asteroideae</taxon>
        <taxon>Heliantheae alliance</taxon>
        <taxon>Eupatorieae</taxon>
        <taxon>Mikania</taxon>
    </lineage>
</organism>
<dbReference type="SUPFAM" id="SSF56672">
    <property type="entry name" value="DNA/RNA polymerases"/>
    <property type="match status" value="1"/>
</dbReference>
<proteinExistence type="predicted"/>
<dbReference type="GO" id="GO:0008270">
    <property type="term" value="F:zinc ion binding"/>
    <property type="evidence" value="ECO:0007669"/>
    <property type="project" value="InterPro"/>
</dbReference>
<dbReference type="Pfam" id="PF00078">
    <property type="entry name" value="RVT_1"/>
    <property type="match status" value="1"/>
</dbReference>
<dbReference type="Gene3D" id="3.10.10.10">
    <property type="entry name" value="HIV Type 1 Reverse Transcriptase, subunit A, domain 1"/>
    <property type="match status" value="1"/>
</dbReference>
<comment type="caution">
    <text evidence="3">The sequence shown here is derived from an EMBL/GenBank/DDBJ whole genome shotgun (WGS) entry which is preliminary data.</text>
</comment>
<dbReference type="AlphaFoldDB" id="A0A5N6NY35"/>
<dbReference type="OrthoDB" id="1747743at2759"/>
<gene>
    <name evidence="3" type="ORF">E3N88_15878</name>
</gene>
<dbReference type="EMBL" id="SZYD01000008">
    <property type="protein sequence ID" value="KAD5508175.1"/>
    <property type="molecule type" value="Genomic_DNA"/>
</dbReference>
<dbReference type="SUPFAM" id="SSF57756">
    <property type="entry name" value="Retrovirus zinc finger-like domains"/>
    <property type="match status" value="1"/>
</dbReference>
<dbReference type="GO" id="GO:0003676">
    <property type="term" value="F:nucleic acid binding"/>
    <property type="evidence" value="ECO:0007669"/>
    <property type="project" value="InterPro"/>
</dbReference>
<name>A0A5N6NY35_9ASTR</name>
<dbReference type="InterPro" id="IPR043502">
    <property type="entry name" value="DNA/RNA_pol_sf"/>
</dbReference>